<feature type="compositionally biased region" description="Polar residues" evidence="1">
    <location>
        <begin position="133"/>
        <end position="154"/>
    </location>
</feature>
<dbReference type="Proteomes" id="UP000314294">
    <property type="component" value="Unassembled WGS sequence"/>
</dbReference>
<comment type="caution">
    <text evidence="2">The sequence shown here is derived from an EMBL/GenBank/DDBJ whole genome shotgun (WGS) entry which is preliminary data.</text>
</comment>
<organism evidence="2 3">
    <name type="scientific">Liparis tanakae</name>
    <name type="common">Tanaka's snailfish</name>
    <dbReference type="NCBI Taxonomy" id="230148"/>
    <lineage>
        <taxon>Eukaryota</taxon>
        <taxon>Metazoa</taxon>
        <taxon>Chordata</taxon>
        <taxon>Craniata</taxon>
        <taxon>Vertebrata</taxon>
        <taxon>Euteleostomi</taxon>
        <taxon>Actinopterygii</taxon>
        <taxon>Neopterygii</taxon>
        <taxon>Teleostei</taxon>
        <taxon>Neoteleostei</taxon>
        <taxon>Acanthomorphata</taxon>
        <taxon>Eupercaria</taxon>
        <taxon>Perciformes</taxon>
        <taxon>Cottioidei</taxon>
        <taxon>Cottales</taxon>
        <taxon>Liparidae</taxon>
        <taxon>Liparis</taxon>
    </lineage>
</organism>
<feature type="compositionally biased region" description="Polar residues" evidence="1">
    <location>
        <begin position="231"/>
        <end position="246"/>
    </location>
</feature>
<dbReference type="EMBL" id="SRLO01000288">
    <property type="protein sequence ID" value="TNN62690.1"/>
    <property type="molecule type" value="Genomic_DNA"/>
</dbReference>
<evidence type="ECO:0000256" key="1">
    <source>
        <dbReference type="SAM" id="MobiDB-lite"/>
    </source>
</evidence>
<protein>
    <submittedName>
        <fullName evidence="2">Uncharacterized protein</fullName>
    </submittedName>
</protein>
<evidence type="ECO:0000313" key="2">
    <source>
        <dbReference type="EMBL" id="TNN62690.1"/>
    </source>
</evidence>
<feature type="compositionally biased region" description="Basic and acidic residues" evidence="1">
    <location>
        <begin position="220"/>
        <end position="230"/>
    </location>
</feature>
<sequence length="307" mass="33529">MSSHIEALKPLAMWGQQFCPTRGKWRGAMCQGEERRWLARYSPSPSLRPGDSLPFQSKPPFPPAAPFCLGPVDTPPGSKAALRWLARTAPSRLWNTWLRTSRSGEPVASSFSSIVQISGKSSKPSLGPPPPTASNSCSTADSTFTPKRTATHTQLGQIRDTARDFHTDTERRANFKLTGTPCRLNIFTIHRHSLPQLHAPILKAAHKNELASVLCSAASEQHRTPPHDLQESSTAGSPTQSASISHSGHKVYCGGSGQDDTSAKATLRRESNKGTARSEFTTPERESWSLTSNRVSSTDWSYRPEST</sequence>
<accession>A0A4Z2HAY8</accession>
<reference evidence="2 3" key="1">
    <citation type="submission" date="2019-03" db="EMBL/GenBank/DDBJ databases">
        <title>First draft genome of Liparis tanakae, snailfish: a comprehensive survey of snailfish specific genes.</title>
        <authorList>
            <person name="Kim W."/>
            <person name="Song I."/>
            <person name="Jeong J.-H."/>
            <person name="Kim D."/>
            <person name="Kim S."/>
            <person name="Ryu S."/>
            <person name="Song J.Y."/>
            <person name="Lee S.K."/>
        </authorList>
    </citation>
    <scope>NUCLEOTIDE SEQUENCE [LARGE SCALE GENOMIC DNA]</scope>
    <source>
        <tissue evidence="2">Muscle</tissue>
    </source>
</reference>
<feature type="region of interest" description="Disordered" evidence="1">
    <location>
        <begin position="118"/>
        <end position="154"/>
    </location>
</feature>
<keyword evidence="3" id="KW-1185">Reference proteome</keyword>
<name>A0A4Z2HAY8_9TELE</name>
<evidence type="ECO:0000313" key="3">
    <source>
        <dbReference type="Proteomes" id="UP000314294"/>
    </source>
</evidence>
<dbReference type="AlphaFoldDB" id="A0A4Z2HAY8"/>
<gene>
    <name evidence="2" type="ORF">EYF80_027131</name>
</gene>
<feature type="region of interest" description="Disordered" evidence="1">
    <location>
        <begin position="219"/>
        <end position="307"/>
    </location>
</feature>
<proteinExistence type="predicted"/>
<feature type="compositionally biased region" description="Polar residues" evidence="1">
    <location>
        <begin position="288"/>
        <end position="307"/>
    </location>
</feature>